<dbReference type="RefSeq" id="WP_114658140.1">
    <property type="nucleotide sequence ID" value="NZ_CP031194.1"/>
</dbReference>
<evidence type="ECO:0000256" key="10">
    <source>
        <dbReference type="PIRSR" id="PIRSR001589-2"/>
    </source>
</evidence>
<dbReference type="InterPro" id="IPR017932">
    <property type="entry name" value="GATase_2_dom"/>
</dbReference>
<feature type="domain" description="Glutamine amidotransferase type-2" evidence="12">
    <location>
        <begin position="2"/>
        <end position="214"/>
    </location>
</feature>
<evidence type="ECO:0000256" key="9">
    <source>
        <dbReference type="PIRSR" id="PIRSR001589-1"/>
    </source>
</evidence>
<dbReference type="OrthoDB" id="9763290at2"/>
<accession>A0A345HJ87</accession>
<evidence type="ECO:0000259" key="12">
    <source>
        <dbReference type="PROSITE" id="PS51278"/>
    </source>
</evidence>
<dbReference type="NCBIfam" id="TIGR01536">
    <property type="entry name" value="asn_synth_AEB"/>
    <property type="match status" value="1"/>
</dbReference>
<evidence type="ECO:0000256" key="2">
    <source>
        <dbReference type="ARBA" id="ARBA00005752"/>
    </source>
</evidence>
<keyword evidence="13" id="KW-0436">Ligase</keyword>
<keyword evidence="4 10" id="KW-0547">Nucleotide-binding</keyword>
<dbReference type="GO" id="GO:0005524">
    <property type="term" value="F:ATP binding"/>
    <property type="evidence" value="ECO:0007669"/>
    <property type="project" value="UniProtKB-KW"/>
</dbReference>
<keyword evidence="9" id="KW-0028">Amino-acid biosynthesis</keyword>
<proteinExistence type="inferred from homology"/>
<evidence type="ECO:0000313" key="13">
    <source>
        <dbReference type="EMBL" id="AXG76761.1"/>
    </source>
</evidence>
<sequence>MCGITGWVSYSRNLSSEQETIDDMTETMAYRGPDDRGTWTSGPVALGHRRLAVIDLPGGRQPMTLDTPDGPLTLVYSGETYNFEELREELAGRGHRFTTGSDTEVVLHGYQEWGPAVAGRLNGMYAFAVWDGRERKLVMIRDRMGIKPLYYYPTDDGVLFGSEPKAILANPLARREVALDGLRELFAFVKTPGQAVWEGMREVEPGTVVTVDPNGLRTHTYWTLETRPHTDSQDESVAQVRALLDDIVRRQLVADVPRSTLLSGGLDSSVITALAARQLGEAGETLRSFTVDFVGQTDNFTASELRGTPDTPFARDMARAAGTNHHDIVLDSGRFADPEVRSQTIRARDIPMGLVDLDPSLYMLFKGVRQHSTVVLSGESADEVFGGYRQFFDPRAREADTFPWLMKFAEQAGDDGDILTADAVRALDLDRFVRDSYRSAVSGLQRLDGESDFEFTMRRMCYLHLTRFVRTLLDRKDRVSMAVGLEVRVPFCDHRLVEYVYNTPWSMKSFDGREKSLLREATADVLPRSVYDRVKSPYPSTQDLGYTEALKRHVQDILAKPSHQVFDLVSRDWAERVVKTDTRRISLSARCGLDRTLDLALWMDMYQPTLTLS</sequence>
<evidence type="ECO:0000256" key="3">
    <source>
        <dbReference type="ARBA" id="ARBA00012737"/>
    </source>
</evidence>
<dbReference type="SUPFAM" id="SSF56235">
    <property type="entry name" value="N-terminal nucleophile aminohydrolases (Ntn hydrolases)"/>
    <property type="match status" value="1"/>
</dbReference>
<evidence type="ECO:0000256" key="8">
    <source>
        <dbReference type="ARBA" id="ARBA00048741"/>
    </source>
</evidence>
<dbReference type="Pfam" id="PF13537">
    <property type="entry name" value="GATase_7"/>
    <property type="match status" value="1"/>
</dbReference>
<feature type="active site" description="For GATase activity" evidence="9">
    <location>
        <position position="2"/>
    </location>
</feature>
<evidence type="ECO:0000256" key="11">
    <source>
        <dbReference type="PIRSR" id="PIRSR001589-3"/>
    </source>
</evidence>
<dbReference type="EC" id="6.3.5.4" evidence="3"/>
<dbReference type="PROSITE" id="PS51278">
    <property type="entry name" value="GATASE_TYPE_2"/>
    <property type="match status" value="1"/>
</dbReference>
<feature type="binding site" evidence="10">
    <location>
        <position position="261"/>
    </location>
    <ligand>
        <name>ATP</name>
        <dbReference type="ChEBI" id="CHEBI:30616"/>
    </ligand>
</feature>
<feature type="binding site" evidence="10">
    <location>
        <position position="291"/>
    </location>
    <ligand>
        <name>ATP</name>
        <dbReference type="ChEBI" id="CHEBI:30616"/>
    </ligand>
</feature>
<keyword evidence="5 10" id="KW-0067">ATP-binding</keyword>
<protein>
    <recommendedName>
        <fullName evidence="3">asparagine synthase (glutamine-hydrolyzing)</fullName>
        <ecNumber evidence="3">6.3.5.4</ecNumber>
    </recommendedName>
</protein>
<keyword evidence="7 9" id="KW-0315">Glutamine amidotransferase</keyword>
<dbReference type="InterPro" id="IPR014729">
    <property type="entry name" value="Rossmann-like_a/b/a_fold"/>
</dbReference>
<dbReference type="GO" id="GO:0004066">
    <property type="term" value="F:asparagine synthase (glutamine-hydrolyzing) activity"/>
    <property type="evidence" value="ECO:0007669"/>
    <property type="project" value="UniProtKB-EC"/>
</dbReference>
<dbReference type="Proteomes" id="UP000253868">
    <property type="component" value="Chromosome"/>
</dbReference>
<evidence type="ECO:0000256" key="5">
    <source>
        <dbReference type="ARBA" id="ARBA00022840"/>
    </source>
</evidence>
<dbReference type="InterPro" id="IPR029055">
    <property type="entry name" value="Ntn_hydrolases_N"/>
</dbReference>
<dbReference type="SUPFAM" id="SSF52402">
    <property type="entry name" value="Adenine nucleotide alpha hydrolases-like"/>
    <property type="match status" value="1"/>
</dbReference>
<dbReference type="EMBL" id="CP031194">
    <property type="protein sequence ID" value="AXG76761.1"/>
    <property type="molecule type" value="Genomic_DNA"/>
</dbReference>
<dbReference type="AlphaFoldDB" id="A0A345HJ87"/>
<feature type="binding site" evidence="10">
    <location>
        <position position="102"/>
    </location>
    <ligand>
        <name>L-glutamine</name>
        <dbReference type="ChEBI" id="CHEBI:58359"/>
    </ligand>
</feature>
<dbReference type="PANTHER" id="PTHR43284:SF1">
    <property type="entry name" value="ASPARAGINE SYNTHETASE"/>
    <property type="match status" value="1"/>
</dbReference>
<keyword evidence="6 9" id="KW-0061">Asparagine biosynthesis</keyword>
<dbReference type="GO" id="GO:0006529">
    <property type="term" value="P:asparagine biosynthetic process"/>
    <property type="evidence" value="ECO:0007669"/>
    <property type="project" value="UniProtKB-KW"/>
</dbReference>
<dbReference type="InterPro" id="IPR006426">
    <property type="entry name" value="Asn_synth_AEB"/>
</dbReference>
<name>A0A345HJ87_9ACTN</name>
<evidence type="ECO:0000313" key="14">
    <source>
        <dbReference type="Proteomes" id="UP000253868"/>
    </source>
</evidence>
<dbReference type="KEGG" id="spad:DVK44_02675"/>
<reference evidence="14" key="1">
    <citation type="submission" date="2018-07" db="EMBL/GenBank/DDBJ databases">
        <authorList>
            <person name="Zhao J."/>
        </authorList>
    </citation>
    <scope>NUCLEOTIDE SEQUENCE [LARGE SCALE GENOMIC DNA]</scope>
    <source>
        <strain evidence="14">GSSD-12</strain>
    </source>
</reference>
<evidence type="ECO:0000256" key="1">
    <source>
        <dbReference type="ARBA" id="ARBA00005187"/>
    </source>
</evidence>
<organism evidence="13 14">
    <name type="scientific">Streptomyces paludis</name>
    <dbReference type="NCBI Taxonomy" id="2282738"/>
    <lineage>
        <taxon>Bacteria</taxon>
        <taxon>Bacillati</taxon>
        <taxon>Actinomycetota</taxon>
        <taxon>Actinomycetes</taxon>
        <taxon>Kitasatosporales</taxon>
        <taxon>Streptomycetaceae</taxon>
        <taxon>Streptomyces</taxon>
    </lineage>
</organism>
<feature type="binding site" evidence="10">
    <location>
        <begin position="377"/>
        <end position="378"/>
    </location>
    <ligand>
        <name>ATP</name>
        <dbReference type="ChEBI" id="CHEBI:30616"/>
    </ligand>
</feature>
<dbReference type="InterPro" id="IPR001962">
    <property type="entry name" value="Asn_synthase"/>
</dbReference>
<evidence type="ECO:0000256" key="6">
    <source>
        <dbReference type="ARBA" id="ARBA00022888"/>
    </source>
</evidence>
<dbReference type="InterPro" id="IPR033738">
    <property type="entry name" value="AsnB_N"/>
</dbReference>
<comment type="similarity">
    <text evidence="2">Belongs to the asparagine synthetase family.</text>
</comment>
<dbReference type="Gene3D" id="3.60.20.10">
    <property type="entry name" value="Glutamine Phosphoribosylpyrophosphate, subunit 1, domain 1"/>
    <property type="match status" value="1"/>
</dbReference>
<keyword evidence="14" id="KW-1185">Reference proteome</keyword>
<dbReference type="PIRSF" id="PIRSF001589">
    <property type="entry name" value="Asn_synthetase_glu-h"/>
    <property type="match status" value="1"/>
</dbReference>
<comment type="pathway">
    <text evidence="1">Amino-acid biosynthesis; L-asparagine biosynthesis; L-asparagine from L-aspartate (L-Gln route): step 1/1.</text>
</comment>
<evidence type="ECO:0000256" key="4">
    <source>
        <dbReference type="ARBA" id="ARBA00022741"/>
    </source>
</evidence>
<dbReference type="Pfam" id="PF00733">
    <property type="entry name" value="Asn_synthase"/>
    <property type="match status" value="1"/>
</dbReference>
<dbReference type="GO" id="GO:0005829">
    <property type="term" value="C:cytosol"/>
    <property type="evidence" value="ECO:0007669"/>
    <property type="project" value="TreeGrafter"/>
</dbReference>
<dbReference type="InterPro" id="IPR051786">
    <property type="entry name" value="ASN_synthetase/amidase"/>
</dbReference>
<dbReference type="Gene3D" id="3.40.50.620">
    <property type="entry name" value="HUPs"/>
    <property type="match status" value="1"/>
</dbReference>
<dbReference type="CDD" id="cd01991">
    <property type="entry name" value="Asn_synthase_B_C"/>
    <property type="match status" value="1"/>
</dbReference>
<dbReference type="PANTHER" id="PTHR43284">
    <property type="entry name" value="ASPARAGINE SYNTHETASE (GLUTAMINE-HYDROLYZING)"/>
    <property type="match status" value="1"/>
</dbReference>
<feature type="site" description="Important for beta-aspartyl-AMP intermediate formation" evidence="11">
    <location>
        <position position="379"/>
    </location>
</feature>
<evidence type="ECO:0000256" key="7">
    <source>
        <dbReference type="ARBA" id="ARBA00022962"/>
    </source>
</evidence>
<gene>
    <name evidence="13" type="primary">asnB</name>
    <name evidence="13" type="ORF">DVK44_02675</name>
</gene>
<comment type="catalytic activity">
    <reaction evidence="8">
        <text>L-aspartate + L-glutamine + ATP + H2O = L-asparagine + L-glutamate + AMP + diphosphate + H(+)</text>
        <dbReference type="Rhea" id="RHEA:12228"/>
        <dbReference type="ChEBI" id="CHEBI:15377"/>
        <dbReference type="ChEBI" id="CHEBI:15378"/>
        <dbReference type="ChEBI" id="CHEBI:29985"/>
        <dbReference type="ChEBI" id="CHEBI:29991"/>
        <dbReference type="ChEBI" id="CHEBI:30616"/>
        <dbReference type="ChEBI" id="CHEBI:33019"/>
        <dbReference type="ChEBI" id="CHEBI:58048"/>
        <dbReference type="ChEBI" id="CHEBI:58359"/>
        <dbReference type="ChEBI" id="CHEBI:456215"/>
        <dbReference type="EC" id="6.3.5.4"/>
    </reaction>
</comment>
<dbReference type="CDD" id="cd00712">
    <property type="entry name" value="AsnB"/>
    <property type="match status" value="1"/>
</dbReference>